<keyword evidence="1" id="KW-0802">TPR repeat</keyword>
<feature type="domain" description="CHAT" evidence="2">
    <location>
        <begin position="801"/>
        <end position="1119"/>
    </location>
</feature>
<dbReference type="Pfam" id="PF12770">
    <property type="entry name" value="CHAT"/>
    <property type="match status" value="1"/>
</dbReference>
<dbReference type="InterPro" id="IPR019734">
    <property type="entry name" value="TPR_rpt"/>
</dbReference>
<reference evidence="3 4" key="1">
    <citation type="journal article" date="2018" name="New Phytol.">
        <title>Phylogenomics of Endogonaceae and evolution of mycorrhizas within Mucoromycota.</title>
        <authorList>
            <person name="Chang Y."/>
            <person name="Desiro A."/>
            <person name="Na H."/>
            <person name="Sandor L."/>
            <person name="Lipzen A."/>
            <person name="Clum A."/>
            <person name="Barry K."/>
            <person name="Grigoriev I.V."/>
            <person name="Martin F.M."/>
            <person name="Stajich J.E."/>
            <person name="Smith M.E."/>
            <person name="Bonito G."/>
            <person name="Spatafora J.W."/>
        </authorList>
    </citation>
    <scope>NUCLEOTIDE SEQUENCE [LARGE SCALE GENOMIC DNA]</scope>
    <source>
        <strain evidence="3 4">GMNB39</strain>
    </source>
</reference>
<evidence type="ECO:0000313" key="4">
    <source>
        <dbReference type="Proteomes" id="UP000268093"/>
    </source>
</evidence>
<dbReference type="Proteomes" id="UP000268093">
    <property type="component" value="Unassembled WGS sequence"/>
</dbReference>
<dbReference type="Gene3D" id="1.25.40.10">
    <property type="entry name" value="Tetratricopeptide repeat domain"/>
    <property type="match status" value="1"/>
</dbReference>
<dbReference type="SMART" id="SM00028">
    <property type="entry name" value="TPR"/>
    <property type="match status" value="2"/>
</dbReference>
<name>A0A433D875_9FUNG</name>
<proteinExistence type="predicted"/>
<dbReference type="Pfam" id="PF13176">
    <property type="entry name" value="TPR_7"/>
    <property type="match status" value="1"/>
</dbReference>
<accession>A0A433D875</accession>
<dbReference type="PANTHER" id="PTHR10098">
    <property type="entry name" value="RAPSYN-RELATED"/>
    <property type="match status" value="1"/>
</dbReference>
<keyword evidence="4" id="KW-1185">Reference proteome</keyword>
<dbReference type="InterPro" id="IPR011990">
    <property type="entry name" value="TPR-like_helical_dom_sf"/>
</dbReference>
<dbReference type="OrthoDB" id="9991317at2759"/>
<dbReference type="PANTHER" id="PTHR10098:SF108">
    <property type="entry name" value="TETRATRICOPEPTIDE REPEAT PROTEIN 28"/>
    <property type="match status" value="1"/>
</dbReference>
<dbReference type="InterPro" id="IPR024983">
    <property type="entry name" value="CHAT_dom"/>
</dbReference>
<sequence length="1123" mass="127102">MSVLQDQEHGEEPQPTSFAFEPLELKNLVVRHLGFEPTGKPCGDDFPLQRAAEQKLEGVDILDWIVQWAGELLCRHQMRVYWGKLRECIQNDQNPIISSTSDGGHAAGFVDSEAYSEVLKQQFPQLRSTWWPTEFISQQSTELAAIMNQCSLETFRAAVEKVKQSFQDDAQSEQMPHRAWLYWNFPPTAEETKSRDLHTSIYNQVKEARKATTMDSVAVNCATALEQLKSRLDDVDTTLASFDGNADISLQTRLAAESVCIIALRSAMQDFADTLQRLLRSVELSQLFEGEALQDTLIVNLHRFITTVETAFIDMKDRPLNILHIYFAIETKIMEFGKALMVGCGLPGRAGELYFNVGESQHVLGNFEKALETFRQVLEWFNQDNEQMETMLDEPAGNNGTEATHDRARQICLFNLFKSMAECEYNLEHVRESYEHYIALEKIPVSLLPEAERLRHRPVALMNLGKASLRLGRWDEAVRWYSQVLECCLELDDPLHFIIVFRTRRALGNIYSKLVHQEFQRQDLRKTLETVGFAIGEYDKAKEIAVNFGNRGDLITDIQSSINKVALFQMISQALPALPEAKRKSLMAERLDILSVATESADTNDYDELRILYGRALVSILRCKLYSQPFVDTVLQKGLFIEKRLYAQFDKSLFESGCWYPNPVIGSLHVDILVHRKQIEEALVLSEKYRHLEALGKDSESDDVLNSYAAHIQQYREDAQSEGAYIVVYWGGGSRTYDDHDSPLHCWVIPPSPGEPIQFRFIKVQKTLKKTLQSVIFSFGNSLLRGNSGSADDNKEDCLNSLSQLYNVLIRPIEGYLQSEGGRLSKRLIIVPSGNLATVPFAALFDKPKNQYLLERYAVSISTSLKSLHQTIRQAMSQPPAQTILRSLVVGNPIIPPYHEFKFPLRYDNLHHAEIEAMMVHGLFSLASSKSSDQQASVTSSNVLLTRATATKTMVVESIISADYVHFACHGTVDSLDVFEPIGEGNTLRGALVLSPEKHSVQEFKPFQDLLWAKEICNLPLSNVKQVVLSACGTGKGWNTMEGVNGFTKAFRDAGVPRVVVSLWNVSDLWSKKIMVEYWKVVLFDREMDYATALQRAMLTVMEECRSEPELWAPFVFVGCGSR</sequence>
<organism evidence="3 4">
    <name type="scientific">Jimgerdemannia flammicorona</name>
    <dbReference type="NCBI Taxonomy" id="994334"/>
    <lineage>
        <taxon>Eukaryota</taxon>
        <taxon>Fungi</taxon>
        <taxon>Fungi incertae sedis</taxon>
        <taxon>Mucoromycota</taxon>
        <taxon>Mucoromycotina</taxon>
        <taxon>Endogonomycetes</taxon>
        <taxon>Endogonales</taxon>
        <taxon>Endogonaceae</taxon>
        <taxon>Jimgerdemannia</taxon>
    </lineage>
</organism>
<dbReference type="SUPFAM" id="SSF48452">
    <property type="entry name" value="TPR-like"/>
    <property type="match status" value="1"/>
</dbReference>
<evidence type="ECO:0000259" key="2">
    <source>
        <dbReference type="Pfam" id="PF12770"/>
    </source>
</evidence>
<protein>
    <submittedName>
        <fullName evidence="3">CHAT domain-containing protein</fullName>
    </submittedName>
</protein>
<dbReference type="AlphaFoldDB" id="A0A433D875"/>
<evidence type="ECO:0000256" key="1">
    <source>
        <dbReference type="PROSITE-ProRule" id="PRU00339"/>
    </source>
</evidence>
<comment type="caution">
    <text evidence="3">The sequence shown here is derived from an EMBL/GenBank/DDBJ whole genome shotgun (WGS) entry which is preliminary data.</text>
</comment>
<gene>
    <name evidence="3" type="ORF">BC936DRAFT_146160</name>
</gene>
<feature type="repeat" description="TPR" evidence="1">
    <location>
        <begin position="351"/>
        <end position="384"/>
    </location>
</feature>
<dbReference type="PROSITE" id="PS50005">
    <property type="entry name" value="TPR"/>
    <property type="match status" value="1"/>
</dbReference>
<evidence type="ECO:0000313" key="3">
    <source>
        <dbReference type="EMBL" id="RUP47070.1"/>
    </source>
</evidence>
<dbReference type="EMBL" id="RBNI01004996">
    <property type="protein sequence ID" value="RUP47070.1"/>
    <property type="molecule type" value="Genomic_DNA"/>
</dbReference>